<dbReference type="EMBL" id="CAJOAX010000844">
    <property type="protein sequence ID" value="CAF3657974.1"/>
    <property type="molecule type" value="Genomic_DNA"/>
</dbReference>
<dbReference type="Proteomes" id="UP000663823">
    <property type="component" value="Unassembled WGS sequence"/>
</dbReference>
<sequence>MIGLFLISIALIGVPMATSIYGLIIPNGLLGFAIGMVDSSMVPTMAYLVDIRHVSVYGSVYAIADVAFCLGYAIGPALSGFIVHAFGFRTMLYVISFLSLCYAPLMLYLRNPPAREEKMSLIMNENHNSFSYIRSKSLDDENGY</sequence>
<comment type="caution">
    <text evidence="14">The sequence shown here is derived from an EMBL/GenBank/DDBJ whole genome shotgun (WGS) entry which is preliminary data.</text>
</comment>
<feature type="transmembrane region" description="Helical" evidence="6">
    <location>
        <begin position="61"/>
        <end position="85"/>
    </location>
</feature>
<keyword evidence="4 6" id="KW-1133">Transmembrane helix</keyword>
<evidence type="ECO:0000313" key="14">
    <source>
        <dbReference type="EMBL" id="CAF3657974.1"/>
    </source>
</evidence>
<evidence type="ECO:0000256" key="6">
    <source>
        <dbReference type="SAM" id="Phobius"/>
    </source>
</evidence>
<keyword evidence="3 6" id="KW-0812">Transmembrane</keyword>
<evidence type="ECO:0000256" key="5">
    <source>
        <dbReference type="ARBA" id="ARBA00023136"/>
    </source>
</evidence>
<dbReference type="OrthoDB" id="5086884at2759"/>
<dbReference type="GO" id="GO:0043195">
    <property type="term" value="C:terminal bouton"/>
    <property type="evidence" value="ECO:0007669"/>
    <property type="project" value="TreeGrafter"/>
</dbReference>
<evidence type="ECO:0000259" key="7">
    <source>
        <dbReference type="PROSITE" id="PS50850"/>
    </source>
</evidence>
<evidence type="ECO:0000313" key="8">
    <source>
        <dbReference type="EMBL" id="CAF0736669.1"/>
    </source>
</evidence>
<evidence type="ECO:0000313" key="16">
    <source>
        <dbReference type="EMBL" id="CAF3799241.1"/>
    </source>
</evidence>
<accession>A0A818RR93</accession>
<protein>
    <recommendedName>
        <fullName evidence="7">Major facilitator superfamily (MFS) profile domain-containing protein</fullName>
    </recommendedName>
</protein>
<comment type="subcellular location">
    <subcellularLocation>
        <location evidence="1">Membrane</location>
        <topology evidence="1">Multi-pass membrane protein</topology>
    </subcellularLocation>
</comment>
<dbReference type="GO" id="GO:0015842">
    <property type="term" value="P:aminergic neurotransmitter loading into synaptic vesicle"/>
    <property type="evidence" value="ECO:0007669"/>
    <property type="project" value="TreeGrafter"/>
</dbReference>
<dbReference type="InterPro" id="IPR036259">
    <property type="entry name" value="MFS_trans_sf"/>
</dbReference>
<evidence type="ECO:0000313" key="9">
    <source>
        <dbReference type="EMBL" id="CAF0757297.1"/>
    </source>
</evidence>
<evidence type="ECO:0000313" key="17">
    <source>
        <dbReference type="Proteomes" id="UP000663823"/>
    </source>
</evidence>
<keyword evidence="5 6" id="KW-0472">Membrane</keyword>
<dbReference type="SUPFAM" id="SSF103473">
    <property type="entry name" value="MFS general substrate transporter"/>
    <property type="match status" value="1"/>
</dbReference>
<dbReference type="GO" id="GO:0005335">
    <property type="term" value="F:serotonin:sodium:chloride symporter activity"/>
    <property type="evidence" value="ECO:0007669"/>
    <property type="project" value="TreeGrafter"/>
</dbReference>
<dbReference type="Proteomes" id="UP000663882">
    <property type="component" value="Unassembled WGS sequence"/>
</dbReference>
<dbReference type="PROSITE" id="PS50850">
    <property type="entry name" value="MFS"/>
    <property type="match status" value="1"/>
</dbReference>
<dbReference type="Pfam" id="PF07690">
    <property type="entry name" value="MFS_1"/>
    <property type="match status" value="1"/>
</dbReference>
<proteinExistence type="predicted"/>
<name>A0A818RR93_9BILA</name>
<organism evidence="14 17">
    <name type="scientific">Rotaria sordida</name>
    <dbReference type="NCBI Taxonomy" id="392033"/>
    <lineage>
        <taxon>Eukaryota</taxon>
        <taxon>Metazoa</taxon>
        <taxon>Spiralia</taxon>
        <taxon>Gnathifera</taxon>
        <taxon>Rotifera</taxon>
        <taxon>Eurotatoria</taxon>
        <taxon>Bdelloidea</taxon>
        <taxon>Philodinida</taxon>
        <taxon>Philodinidae</taxon>
        <taxon>Rotaria</taxon>
    </lineage>
</organism>
<dbReference type="PANTHER" id="PTHR23506:SF23">
    <property type="entry name" value="GH10249P"/>
    <property type="match status" value="1"/>
</dbReference>
<evidence type="ECO:0000313" key="10">
    <source>
        <dbReference type="EMBL" id="CAF0758768.1"/>
    </source>
</evidence>
<evidence type="ECO:0000256" key="3">
    <source>
        <dbReference type="ARBA" id="ARBA00022692"/>
    </source>
</evidence>
<dbReference type="EMBL" id="CAJOBE010001423">
    <property type="protein sequence ID" value="CAF3742455.1"/>
    <property type="molecule type" value="Genomic_DNA"/>
</dbReference>
<dbReference type="EMBL" id="CAJNOO010000007">
    <property type="protein sequence ID" value="CAF0736669.1"/>
    <property type="molecule type" value="Genomic_DNA"/>
</dbReference>
<keyword evidence="2" id="KW-0813">Transport</keyword>
<dbReference type="EMBL" id="CAJNOT010000076">
    <property type="protein sequence ID" value="CAF0823213.1"/>
    <property type="molecule type" value="Genomic_DNA"/>
</dbReference>
<dbReference type="Proteomes" id="UP000663836">
    <property type="component" value="Unassembled WGS sequence"/>
</dbReference>
<evidence type="ECO:0000313" key="18">
    <source>
        <dbReference type="Proteomes" id="UP000663870"/>
    </source>
</evidence>
<dbReference type="Proteomes" id="UP000663870">
    <property type="component" value="Unassembled WGS sequence"/>
</dbReference>
<dbReference type="PANTHER" id="PTHR23506">
    <property type="entry name" value="GH10249P"/>
    <property type="match status" value="1"/>
</dbReference>
<gene>
    <name evidence="15" type="ORF">FNK824_LOCUS11765</name>
    <name evidence="16" type="ORF">JBS370_LOCUS15205</name>
    <name evidence="9" type="ORF">JXQ802_LOCUS2009</name>
    <name evidence="10" type="ORF">JXQ802_LOCUS2086</name>
    <name evidence="14" type="ORF">OTI717_LOCUS9750</name>
    <name evidence="11" type="ORF">PYM288_LOCUS3680</name>
    <name evidence="8" type="ORF">RFH988_LOCUS478</name>
    <name evidence="12" type="ORF">SEV965_LOCUS672</name>
    <name evidence="13" type="ORF">ZHD862_LOCUS3497</name>
</gene>
<evidence type="ECO:0000313" key="15">
    <source>
        <dbReference type="EMBL" id="CAF3742455.1"/>
    </source>
</evidence>
<dbReference type="InterPro" id="IPR011701">
    <property type="entry name" value="MFS"/>
</dbReference>
<dbReference type="Proteomes" id="UP000663874">
    <property type="component" value="Unassembled WGS sequence"/>
</dbReference>
<dbReference type="Proteomes" id="UP000663854">
    <property type="component" value="Unassembled WGS sequence"/>
</dbReference>
<dbReference type="InterPro" id="IPR050930">
    <property type="entry name" value="MFS_Vesicular_Transporter"/>
</dbReference>
<dbReference type="EMBL" id="CAJNOL010000024">
    <property type="protein sequence ID" value="CAF0758768.1"/>
    <property type="molecule type" value="Genomic_DNA"/>
</dbReference>
<evidence type="ECO:0000313" key="11">
    <source>
        <dbReference type="EMBL" id="CAF0782171.1"/>
    </source>
</evidence>
<evidence type="ECO:0000313" key="13">
    <source>
        <dbReference type="EMBL" id="CAF0823213.1"/>
    </source>
</evidence>
<dbReference type="EMBL" id="CAJNOL010000023">
    <property type="protein sequence ID" value="CAF0757297.1"/>
    <property type="molecule type" value="Genomic_DNA"/>
</dbReference>
<dbReference type="Gene3D" id="1.20.1250.20">
    <property type="entry name" value="MFS general substrate transporter like domains"/>
    <property type="match status" value="1"/>
</dbReference>
<dbReference type="Proteomes" id="UP000663864">
    <property type="component" value="Unassembled WGS sequence"/>
</dbReference>
<feature type="transmembrane region" description="Helical" evidence="6">
    <location>
        <begin position="91"/>
        <end position="109"/>
    </location>
</feature>
<keyword evidence="18" id="KW-1185">Reference proteome</keyword>
<reference evidence="14" key="1">
    <citation type="submission" date="2021-02" db="EMBL/GenBank/DDBJ databases">
        <authorList>
            <person name="Nowell W R."/>
        </authorList>
    </citation>
    <scope>NUCLEOTIDE SEQUENCE</scope>
</reference>
<feature type="domain" description="Major facilitator superfamily (MFS) profile" evidence="7">
    <location>
        <begin position="1"/>
        <end position="144"/>
    </location>
</feature>
<evidence type="ECO:0000313" key="12">
    <source>
        <dbReference type="EMBL" id="CAF0801891.1"/>
    </source>
</evidence>
<dbReference type="EMBL" id="CAJOBD010001435">
    <property type="protein sequence ID" value="CAF3799241.1"/>
    <property type="molecule type" value="Genomic_DNA"/>
</dbReference>
<evidence type="ECO:0000256" key="4">
    <source>
        <dbReference type="ARBA" id="ARBA00022989"/>
    </source>
</evidence>
<dbReference type="Proteomes" id="UP000663889">
    <property type="component" value="Unassembled WGS sequence"/>
</dbReference>
<evidence type="ECO:0000256" key="2">
    <source>
        <dbReference type="ARBA" id="ARBA00022448"/>
    </source>
</evidence>
<dbReference type="EMBL" id="CAJNOH010000029">
    <property type="protein sequence ID" value="CAF0782171.1"/>
    <property type="molecule type" value="Genomic_DNA"/>
</dbReference>
<dbReference type="AlphaFoldDB" id="A0A818RR93"/>
<dbReference type="InterPro" id="IPR020846">
    <property type="entry name" value="MFS_dom"/>
</dbReference>
<evidence type="ECO:0000256" key="1">
    <source>
        <dbReference type="ARBA" id="ARBA00004141"/>
    </source>
</evidence>
<dbReference type="EMBL" id="CAJNOU010000010">
    <property type="protein sequence ID" value="CAF0801891.1"/>
    <property type="molecule type" value="Genomic_DNA"/>
</dbReference>
<dbReference type="GO" id="GO:0030672">
    <property type="term" value="C:synaptic vesicle membrane"/>
    <property type="evidence" value="ECO:0007669"/>
    <property type="project" value="TreeGrafter"/>
</dbReference>